<comment type="caution">
    <text evidence="1">The sequence shown here is derived from an EMBL/GenBank/DDBJ whole genome shotgun (WGS) entry which is preliminary data.</text>
</comment>
<sequence length="62" mass="7113">MAKVKKAVPRENCKFETKIPLMGVRELKLSKEALLYLKLNLPVSMEPTKVNEMQSYCSDVIQ</sequence>
<name>A0ABQ4MAA5_9BACL</name>
<organism evidence="1 2">
    <name type="scientific">Paenibacillus vini</name>
    <dbReference type="NCBI Taxonomy" id="1476024"/>
    <lineage>
        <taxon>Bacteria</taxon>
        <taxon>Bacillati</taxon>
        <taxon>Bacillota</taxon>
        <taxon>Bacilli</taxon>
        <taxon>Bacillales</taxon>
        <taxon>Paenibacillaceae</taxon>
        <taxon>Paenibacillus</taxon>
    </lineage>
</organism>
<protein>
    <submittedName>
        <fullName evidence="1">Uncharacterized protein</fullName>
    </submittedName>
</protein>
<keyword evidence="2" id="KW-1185">Reference proteome</keyword>
<dbReference type="Proteomes" id="UP000679992">
    <property type="component" value="Unassembled WGS sequence"/>
</dbReference>
<dbReference type="RefSeq" id="WP_213654602.1">
    <property type="nucleotide sequence ID" value="NZ_BOSL01000005.1"/>
</dbReference>
<accession>A0ABQ4MAA5</accession>
<gene>
    <name evidence="1" type="ORF">J42TS3_19510</name>
</gene>
<dbReference type="EMBL" id="BOSL01000005">
    <property type="protein sequence ID" value="GIP52916.1"/>
    <property type="molecule type" value="Genomic_DNA"/>
</dbReference>
<evidence type="ECO:0000313" key="2">
    <source>
        <dbReference type="Proteomes" id="UP000679992"/>
    </source>
</evidence>
<evidence type="ECO:0000313" key="1">
    <source>
        <dbReference type="EMBL" id="GIP52916.1"/>
    </source>
</evidence>
<reference evidence="1 2" key="1">
    <citation type="submission" date="2021-03" db="EMBL/GenBank/DDBJ databases">
        <title>Antimicrobial resistance genes in bacteria isolated from Japanese honey, and their potential for conferring macrolide and lincosamide resistance in the American foulbrood pathogen Paenibacillus larvae.</title>
        <authorList>
            <person name="Okamoto M."/>
            <person name="Kumagai M."/>
            <person name="Kanamori H."/>
            <person name="Takamatsu D."/>
        </authorList>
    </citation>
    <scope>NUCLEOTIDE SEQUENCE [LARGE SCALE GENOMIC DNA]</scope>
    <source>
        <strain evidence="1 2">J42TS3</strain>
    </source>
</reference>
<proteinExistence type="predicted"/>